<dbReference type="Pfam" id="PF07715">
    <property type="entry name" value="Plug"/>
    <property type="match status" value="1"/>
</dbReference>
<evidence type="ECO:0000256" key="4">
    <source>
        <dbReference type="ARBA" id="ARBA00022692"/>
    </source>
</evidence>
<evidence type="ECO:0000256" key="6">
    <source>
        <dbReference type="ARBA" id="ARBA00023077"/>
    </source>
</evidence>
<keyword evidence="16" id="KW-1185">Reference proteome</keyword>
<feature type="signal peptide" evidence="12">
    <location>
        <begin position="1"/>
        <end position="23"/>
    </location>
</feature>
<dbReference type="InterPro" id="IPR000531">
    <property type="entry name" value="Beta-barrel_TonB"/>
</dbReference>
<dbReference type="InterPro" id="IPR012910">
    <property type="entry name" value="Plug_dom"/>
</dbReference>
<dbReference type="EMBL" id="JBHLTG010000001">
    <property type="protein sequence ID" value="MFC0677419.1"/>
    <property type="molecule type" value="Genomic_DNA"/>
</dbReference>
<dbReference type="RefSeq" id="WP_386665882.1">
    <property type="nucleotide sequence ID" value="NZ_JBHLTG010000001.1"/>
</dbReference>
<evidence type="ECO:0000259" key="13">
    <source>
        <dbReference type="Pfam" id="PF00593"/>
    </source>
</evidence>
<sequence>MSPRKCPLFLALVAALTAPAVSAQMAPSQTLAATTVETTEAREAGASDARTLDSVVVTATRGTKAIDKIPGAVSVITRSELDAQLQITEDLSQVLATQIPGYAPSRQKLTTFGESLRGRTPLILFDGVPQSNPLRNGAREGYFADPSVIERIEVVSGASAVQGLGATGGIINYISRTPRIKGTSHTVDLKYGTQGESDDALWKAGYGLEHKQRFDALLYVGATMRGVGVDGENRRLGLEATQGDVQDSTATDLFAKVGLDISDAQRVQVSFNRFLLEGDGDWTRVDGDRDAGILTSAVRGEPVGLPPRNRVQTASLDWMHADLAGGTANVQLYKQDFESVYGAGTFGVFQDPAIAPVNTLVDQSEIIADKAGLRTTWVRPDLFLNGLEMTVGVDWLSDESEQQLAQTGRTWVPPLEFENVALFTQAEYTSGAFTVRGGARREHATLEVEDYTTLAVRQSNGSYRRFDVAGGGRSFTQWVGNLGAVWRFADGWSAFAAYNEGFGLPDVGLVLRGVRAEGQSVGDLIALEPIVTDNREVGITWAGALGSFTASAYDSRSELGSQVRVDRITGQGSIQRVPVEVSGFEFAGELRPHQDWALTATYATTRGKTAAEEDAPLDLALGARSQGPDKAVAAVRWQASPSVAVWLQAMHLFSRHVNEGRVINNGLTSLEENFNGYTIADLGVTWNSRWGQFGLGVENLFDRQYVGYYSQANNSGNNLDYFAGRGRAYLLSWQRTFR</sequence>
<feature type="short sequence motif" description="TonB box" evidence="10">
    <location>
        <begin position="54"/>
        <end position="60"/>
    </location>
</feature>
<evidence type="ECO:0000256" key="3">
    <source>
        <dbReference type="ARBA" id="ARBA00022452"/>
    </source>
</evidence>
<protein>
    <submittedName>
        <fullName evidence="15">TonB-dependent receptor</fullName>
    </submittedName>
</protein>
<dbReference type="PROSITE" id="PS00430">
    <property type="entry name" value="TONB_DEPENDENT_REC_1"/>
    <property type="match status" value="1"/>
</dbReference>
<dbReference type="Gene3D" id="2.40.170.20">
    <property type="entry name" value="TonB-dependent receptor, beta-barrel domain"/>
    <property type="match status" value="1"/>
</dbReference>
<keyword evidence="15" id="KW-0675">Receptor</keyword>
<dbReference type="CDD" id="cd01347">
    <property type="entry name" value="ligand_gated_channel"/>
    <property type="match status" value="1"/>
</dbReference>
<feature type="domain" description="TonB-dependent receptor-like beta-barrel" evidence="13">
    <location>
        <begin position="272"/>
        <end position="700"/>
    </location>
</feature>
<keyword evidence="3 9" id="KW-1134">Transmembrane beta strand</keyword>
<dbReference type="SUPFAM" id="SSF56935">
    <property type="entry name" value="Porins"/>
    <property type="match status" value="1"/>
</dbReference>
<keyword evidence="6 10" id="KW-0798">TonB box</keyword>
<evidence type="ECO:0000256" key="8">
    <source>
        <dbReference type="ARBA" id="ARBA00023237"/>
    </source>
</evidence>
<accession>A0ABV6RKB3</accession>
<comment type="similarity">
    <text evidence="9 11">Belongs to the TonB-dependent receptor family.</text>
</comment>
<keyword evidence="7 9" id="KW-0472">Membrane</keyword>
<reference evidence="15 16" key="1">
    <citation type="submission" date="2024-09" db="EMBL/GenBank/DDBJ databases">
        <authorList>
            <person name="Sun Q."/>
            <person name="Mori K."/>
        </authorList>
    </citation>
    <scope>NUCLEOTIDE SEQUENCE [LARGE SCALE GENOMIC DNA]</scope>
    <source>
        <strain evidence="15 16">KCTC 23076</strain>
    </source>
</reference>
<evidence type="ECO:0000256" key="1">
    <source>
        <dbReference type="ARBA" id="ARBA00004571"/>
    </source>
</evidence>
<evidence type="ECO:0000256" key="2">
    <source>
        <dbReference type="ARBA" id="ARBA00022448"/>
    </source>
</evidence>
<dbReference type="InterPro" id="IPR036942">
    <property type="entry name" value="Beta-barrel_TonB_sf"/>
</dbReference>
<evidence type="ECO:0000313" key="16">
    <source>
        <dbReference type="Proteomes" id="UP001589896"/>
    </source>
</evidence>
<name>A0ABV6RKB3_9GAMM</name>
<organism evidence="15 16">
    <name type="scientific">Lysobacter korlensis</name>
    <dbReference type="NCBI Taxonomy" id="553636"/>
    <lineage>
        <taxon>Bacteria</taxon>
        <taxon>Pseudomonadati</taxon>
        <taxon>Pseudomonadota</taxon>
        <taxon>Gammaproteobacteria</taxon>
        <taxon>Lysobacterales</taxon>
        <taxon>Lysobacteraceae</taxon>
        <taxon>Lysobacter</taxon>
    </lineage>
</organism>
<keyword evidence="8 9" id="KW-0998">Cell outer membrane</keyword>
<keyword evidence="5 12" id="KW-0732">Signal</keyword>
<dbReference type="Pfam" id="PF00593">
    <property type="entry name" value="TonB_dep_Rec_b-barrel"/>
    <property type="match status" value="1"/>
</dbReference>
<comment type="caution">
    <text evidence="15">The sequence shown here is derived from an EMBL/GenBank/DDBJ whole genome shotgun (WGS) entry which is preliminary data.</text>
</comment>
<evidence type="ECO:0000256" key="5">
    <source>
        <dbReference type="ARBA" id="ARBA00022729"/>
    </source>
</evidence>
<evidence type="ECO:0000256" key="12">
    <source>
        <dbReference type="SAM" id="SignalP"/>
    </source>
</evidence>
<dbReference type="InterPro" id="IPR039426">
    <property type="entry name" value="TonB-dep_rcpt-like"/>
</dbReference>
<dbReference type="Gene3D" id="2.170.130.10">
    <property type="entry name" value="TonB-dependent receptor, plug domain"/>
    <property type="match status" value="1"/>
</dbReference>
<gene>
    <name evidence="15" type="ORF">ACFFGH_06070</name>
</gene>
<dbReference type="InterPro" id="IPR037066">
    <property type="entry name" value="Plug_dom_sf"/>
</dbReference>
<dbReference type="Proteomes" id="UP001589896">
    <property type="component" value="Unassembled WGS sequence"/>
</dbReference>
<feature type="domain" description="TonB-dependent receptor plug" evidence="14">
    <location>
        <begin position="67"/>
        <end position="170"/>
    </location>
</feature>
<evidence type="ECO:0000256" key="10">
    <source>
        <dbReference type="PROSITE-ProRule" id="PRU10143"/>
    </source>
</evidence>
<comment type="subcellular location">
    <subcellularLocation>
        <location evidence="1 9">Cell outer membrane</location>
        <topology evidence="1 9">Multi-pass membrane protein</topology>
    </subcellularLocation>
</comment>
<evidence type="ECO:0000256" key="11">
    <source>
        <dbReference type="RuleBase" id="RU003357"/>
    </source>
</evidence>
<proteinExistence type="inferred from homology"/>
<dbReference type="PANTHER" id="PTHR30069">
    <property type="entry name" value="TONB-DEPENDENT OUTER MEMBRANE RECEPTOR"/>
    <property type="match status" value="1"/>
</dbReference>
<evidence type="ECO:0000259" key="14">
    <source>
        <dbReference type="Pfam" id="PF07715"/>
    </source>
</evidence>
<dbReference type="InterPro" id="IPR010916">
    <property type="entry name" value="TonB_box_CS"/>
</dbReference>
<evidence type="ECO:0000256" key="9">
    <source>
        <dbReference type="PROSITE-ProRule" id="PRU01360"/>
    </source>
</evidence>
<feature type="chain" id="PRO_5046201565" evidence="12">
    <location>
        <begin position="24"/>
        <end position="738"/>
    </location>
</feature>
<evidence type="ECO:0000256" key="7">
    <source>
        <dbReference type="ARBA" id="ARBA00023136"/>
    </source>
</evidence>
<keyword evidence="2 9" id="KW-0813">Transport</keyword>
<evidence type="ECO:0000313" key="15">
    <source>
        <dbReference type="EMBL" id="MFC0677419.1"/>
    </source>
</evidence>
<keyword evidence="4 9" id="KW-0812">Transmembrane</keyword>
<dbReference type="PROSITE" id="PS52016">
    <property type="entry name" value="TONB_DEPENDENT_REC_3"/>
    <property type="match status" value="1"/>
</dbReference>
<dbReference type="PANTHER" id="PTHR30069:SF42">
    <property type="entry name" value="FERRIC AEROBACTIN RECEPTOR"/>
    <property type="match status" value="1"/>
</dbReference>